<dbReference type="Proteomes" id="UP000028839">
    <property type="component" value="Unassembled WGS sequence"/>
</dbReference>
<evidence type="ECO:0008006" key="3">
    <source>
        <dbReference type="Google" id="ProtNLM"/>
    </source>
</evidence>
<dbReference type="PANTHER" id="PTHR37029">
    <property type="entry name" value="SSR1768 PROTEIN"/>
    <property type="match status" value="1"/>
</dbReference>
<evidence type="ECO:0000313" key="2">
    <source>
        <dbReference type="Proteomes" id="UP000028839"/>
    </source>
</evidence>
<dbReference type="AlphaFoldDB" id="A0A0E2Z615"/>
<proteinExistence type="predicted"/>
<dbReference type="EMBL" id="JPGN01000005">
    <property type="protein sequence ID" value="KFI20874.1"/>
    <property type="molecule type" value="Genomic_DNA"/>
</dbReference>
<reference evidence="1 2" key="1">
    <citation type="submission" date="2014-07" db="EMBL/GenBank/DDBJ databases">
        <title>Comparative analysis of Nitrosococcus oceani genome inventories of strains from Pacific and Atlantic gyres.</title>
        <authorList>
            <person name="Lim C.K."/>
            <person name="Wang L."/>
            <person name="Sayavedra-Soto L.A."/>
            <person name="Klotz M.G."/>
        </authorList>
    </citation>
    <scope>NUCLEOTIDE SEQUENCE [LARGE SCALE GENOMIC DNA]</scope>
    <source>
        <strain evidence="1 2">C-27</strain>
    </source>
</reference>
<gene>
    <name evidence="1" type="ORF">IB75_00415</name>
</gene>
<sequence>MKVIYFEDTDTLYIKVRGSDIAESKDLDENTIFDMEANGNVRTITFEHASQRTNVSRLIVEGIAA</sequence>
<comment type="caution">
    <text evidence="1">The sequence shown here is derived from an EMBL/GenBank/DDBJ whole genome shotgun (WGS) entry which is preliminary data.</text>
</comment>
<dbReference type="OrthoDB" id="9799670at2"/>
<accession>A0A0E2Z615</accession>
<protein>
    <recommendedName>
        <fullName evidence="3">DUF2283 domain-containing protein</fullName>
    </recommendedName>
</protein>
<dbReference type="HOGENOM" id="CLU_166740_4_1_6"/>
<organism evidence="1 2">
    <name type="scientific">Nitrosococcus oceani C-27</name>
    <dbReference type="NCBI Taxonomy" id="314279"/>
    <lineage>
        <taxon>Bacteria</taxon>
        <taxon>Pseudomonadati</taxon>
        <taxon>Pseudomonadota</taxon>
        <taxon>Gammaproteobacteria</taxon>
        <taxon>Chromatiales</taxon>
        <taxon>Chromatiaceae</taxon>
        <taxon>Nitrosococcus</taxon>
    </lineage>
</organism>
<dbReference type="Pfam" id="PF10049">
    <property type="entry name" value="DUF2283"/>
    <property type="match status" value="1"/>
</dbReference>
<dbReference type="InterPro" id="IPR019270">
    <property type="entry name" value="DUF2283"/>
</dbReference>
<evidence type="ECO:0000313" key="1">
    <source>
        <dbReference type="EMBL" id="KFI20874.1"/>
    </source>
</evidence>
<name>A0A0E2Z615_9GAMM</name>
<dbReference type="PANTHER" id="PTHR37029:SF1">
    <property type="entry name" value="SSR1768 PROTEIN"/>
    <property type="match status" value="1"/>
</dbReference>